<dbReference type="PANTHER" id="PTHR43711">
    <property type="entry name" value="TWO-COMPONENT HISTIDINE KINASE"/>
    <property type="match status" value="1"/>
</dbReference>
<evidence type="ECO:0000256" key="7">
    <source>
        <dbReference type="ARBA" id="ARBA00022741"/>
    </source>
</evidence>
<comment type="catalytic activity">
    <reaction evidence="1">
        <text>ATP + protein L-histidine = ADP + protein N-phospho-L-histidine.</text>
        <dbReference type="EC" id="2.7.13.3"/>
    </reaction>
</comment>
<feature type="domain" description="Histidine kinase" evidence="13">
    <location>
        <begin position="180"/>
        <end position="402"/>
    </location>
</feature>
<evidence type="ECO:0000256" key="1">
    <source>
        <dbReference type="ARBA" id="ARBA00000085"/>
    </source>
</evidence>
<dbReference type="GO" id="GO:0005524">
    <property type="term" value="F:ATP binding"/>
    <property type="evidence" value="ECO:0007669"/>
    <property type="project" value="UniProtKB-KW"/>
</dbReference>
<keyword evidence="9" id="KW-0067">ATP-binding</keyword>
<accession>K9TMA2</accession>
<dbReference type="InterPro" id="IPR003661">
    <property type="entry name" value="HisK_dim/P_dom"/>
</dbReference>
<proteinExistence type="predicted"/>
<dbReference type="SUPFAM" id="SSF47384">
    <property type="entry name" value="Homodimeric domain of signal transducing histidine kinase"/>
    <property type="match status" value="1"/>
</dbReference>
<dbReference type="GO" id="GO:0000155">
    <property type="term" value="F:phosphorelay sensor kinase activity"/>
    <property type="evidence" value="ECO:0007669"/>
    <property type="project" value="InterPro"/>
</dbReference>
<dbReference type="EC" id="2.7.13.3" evidence="3"/>
<keyword evidence="6" id="KW-0808">Transferase</keyword>
<dbReference type="CDD" id="cd16922">
    <property type="entry name" value="HATPase_EvgS-ArcB-TorS-like"/>
    <property type="match status" value="1"/>
</dbReference>
<reference evidence="14 15" key="1">
    <citation type="submission" date="2012-06" db="EMBL/GenBank/DDBJ databases">
        <title>Finished chromosome of genome of Oscillatoria acuminata PCC 6304.</title>
        <authorList>
            <consortium name="US DOE Joint Genome Institute"/>
            <person name="Gugger M."/>
            <person name="Coursin T."/>
            <person name="Rippka R."/>
            <person name="Tandeau De Marsac N."/>
            <person name="Huntemann M."/>
            <person name="Wei C.-L."/>
            <person name="Han J."/>
            <person name="Detter J.C."/>
            <person name="Han C."/>
            <person name="Tapia R."/>
            <person name="Davenport K."/>
            <person name="Daligault H."/>
            <person name="Erkkila T."/>
            <person name="Gu W."/>
            <person name="Munk A.C.C."/>
            <person name="Teshima H."/>
            <person name="Xu Y."/>
            <person name="Chain P."/>
            <person name="Chen A."/>
            <person name="Krypides N."/>
            <person name="Mavromatis K."/>
            <person name="Markowitz V."/>
            <person name="Szeto E."/>
            <person name="Ivanova N."/>
            <person name="Mikhailova N."/>
            <person name="Ovchinnikova G."/>
            <person name="Pagani I."/>
            <person name="Pati A."/>
            <person name="Goodwin L."/>
            <person name="Peters L."/>
            <person name="Pitluck S."/>
            <person name="Woyke T."/>
            <person name="Kerfeld C."/>
        </authorList>
    </citation>
    <scope>NUCLEOTIDE SEQUENCE [LARGE SCALE GENOMIC DNA]</scope>
    <source>
        <strain evidence="14 15">PCC 6304</strain>
    </source>
</reference>
<evidence type="ECO:0000256" key="11">
    <source>
        <dbReference type="ARBA" id="ARBA00023136"/>
    </source>
</evidence>
<dbReference type="InterPro" id="IPR036097">
    <property type="entry name" value="HisK_dim/P_sf"/>
</dbReference>
<dbReference type="InterPro" id="IPR025751">
    <property type="entry name" value="RsbRD_N_dom"/>
</dbReference>
<dbReference type="EMBL" id="CP003607">
    <property type="protein sequence ID" value="AFY83670.1"/>
    <property type="molecule type" value="Genomic_DNA"/>
</dbReference>
<evidence type="ECO:0000313" key="15">
    <source>
        <dbReference type="Proteomes" id="UP000010367"/>
    </source>
</evidence>
<comment type="subcellular location">
    <subcellularLocation>
        <location evidence="2">Cell membrane</location>
    </subcellularLocation>
</comment>
<keyword evidence="8 14" id="KW-0418">Kinase</keyword>
<keyword evidence="11" id="KW-0472">Membrane</keyword>
<evidence type="ECO:0000256" key="8">
    <source>
        <dbReference type="ARBA" id="ARBA00022777"/>
    </source>
</evidence>
<dbReference type="SMART" id="SM00388">
    <property type="entry name" value="HisKA"/>
    <property type="match status" value="1"/>
</dbReference>
<dbReference type="AlphaFoldDB" id="K9TMA2"/>
<dbReference type="FunFam" id="3.30.565.10:FF:000023">
    <property type="entry name" value="PAS domain-containing sensor histidine kinase"/>
    <property type="match status" value="1"/>
</dbReference>
<keyword evidence="15" id="KW-1185">Reference proteome</keyword>
<dbReference type="CDD" id="cd00082">
    <property type="entry name" value="HisKA"/>
    <property type="match status" value="1"/>
</dbReference>
<dbReference type="PROSITE" id="PS50109">
    <property type="entry name" value="HIS_KIN"/>
    <property type="match status" value="1"/>
</dbReference>
<dbReference type="Gene3D" id="3.30.565.10">
    <property type="entry name" value="Histidine kinase-like ATPase, C-terminal domain"/>
    <property type="match status" value="1"/>
</dbReference>
<dbReference type="InterPro" id="IPR036890">
    <property type="entry name" value="HATPase_C_sf"/>
</dbReference>
<evidence type="ECO:0000256" key="12">
    <source>
        <dbReference type="SAM" id="Coils"/>
    </source>
</evidence>
<dbReference type="SUPFAM" id="SSF55874">
    <property type="entry name" value="ATPase domain of HSP90 chaperone/DNA topoisomerase II/histidine kinase"/>
    <property type="match status" value="1"/>
</dbReference>
<dbReference type="InterPro" id="IPR004358">
    <property type="entry name" value="Sig_transdc_His_kin-like_C"/>
</dbReference>
<evidence type="ECO:0000256" key="4">
    <source>
        <dbReference type="ARBA" id="ARBA00022475"/>
    </source>
</evidence>
<dbReference type="InterPro" id="IPR003594">
    <property type="entry name" value="HATPase_dom"/>
</dbReference>
<dbReference type="GO" id="GO:0005886">
    <property type="term" value="C:plasma membrane"/>
    <property type="evidence" value="ECO:0007669"/>
    <property type="project" value="UniProtKB-SubCell"/>
</dbReference>
<protein>
    <recommendedName>
        <fullName evidence="3">histidine kinase</fullName>
        <ecNumber evidence="3">2.7.13.3</ecNumber>
    </recommendedName>
</protein>
<name>K9TMA2_9CYAN</name>
<evidence type="ECO:0000313" key="14">
    <source>
        <dbReference type="EMBL" id="AFY83670.1"/>
    </source>
</evidence>
<dbReference type="InterPro" id="IPR005467">
    <property type="entry name" value="His_kinase_dom"/>
</dbReference>
<dbReference type="InterPro" id="IPR050736">
    <property type="entry name" value="Sensor_HK_Regulatory"/>
</dbReference>
<keyword evidence="10" id="KW-0902">Two-component regulatory system</keyword>
<keyword evidence="7" id="KW-0547">Nucleotide-binding</keyword>
<dbReference type="HOGENOM" id="CLU_000445_89_3_3"/>
<feature type="coiled-coil region" evidence="12">
    <location>
        <begin position="146"/>
        <end position="173"/>
    </location>
</feature>
<keyword evidence="4" id="KW-1003">Cell membrane</keyword>
<dbReference type="InParanoid" id="K9TMA2"/>
<dbReference type="Proteomes" id="UP000010367">
    <property type="component" value="Chromosome"/>
</dbReference>
<dbReference type="eggNOG" id="COG4251">
    <property type="taxonomic scope" value="Bacteria"/>
</dbReference>
<dbReference type="Pfam" id="PF02518">
    <property type="entry name" value="HATPase_c"/>
    <property type="match status" value="1"/>
</dbReference>
<keyword evidence="12" id="KW-0175">Coiled coil</keyword>
<dbReference type="KEGG" id="oac:Oscil6304_4141"/>
<evidence type="ECO:0000256" key="3">
    <source>
        <dbReference type="ARBA" id="ARBA00012438"/>
    </source>
</evidence>
<dbReference type="RefSeq" id="WP_015150294.1">
    <property type="nucleotide sequence ID" value="NC_019693.1"/>
</dbReference>
<organism evidence="14 15">
    <name type="scientific">Oscillatoria acuminata PCC 6304</name>
    <dbReference type="NCBI Taxonomy" id="56110"/>
    <lineage>
        <taxon>Bacteria</taxon>
        <taxon>Bacillati</taxon>
        <taxon>Cyanobacteriota</taxon>
        <taxon>Cyanophyceae</taxon>
        <taxon>Oscillatoriophycideae</taxon>
        <taxon>Oscillatoriales</taxon>
        <taxon>Oscillatoriaceae</taxon>
        <taxon>Oscillatoria</taxon>
    </lineage>
</organism>
<keyword evidence="5" id="KW-0597">Phosphoprotein</keyword>
<evidence type="ECO:0000256" key="5">
    <source>
        <dbReference type="ARBA" id="ARBA00022553"/>
    </source>
</evidence>
<gene>
    <name evidence="14" type="ORF">Oscil6304_4141</name>
</gene>
<dbReference type="Gene3D" id="1.10.287.130">
    <property type="match status" value="1"/>
</dbReference>
<dbReference type="SMART" id="SM00387">
    <property type="entry name" value="HATPase_c"/>
    <property type="match status" value="1"/>
</dbReference>
<dbReference type="PRINTS" id="PR00344">
    <property type="entry name" value="BCTRLSENSOR"/>
</dbReference>
<evidence type="ECO:0000256" key="10">
    <source>
        <dbReference type="ARBA" id="ARBA00023012"/>
    </source>
</evidence>
<dbReference type="STRING" id="56110.Oscil6304_4141"/>
<evidence type="ECO:0000256" key="6">
    <source>
        <dbReference type="ARBA" id="ARBA00022679"/>
    </source>
</evidence>
<evidence type="ECO:0000259" key="13">
    <source>
        <dbReference type="PROSITE" id="PS50109"/>
    </source>
</evidence>
<dbReference type="Pfam" id="PF14361">
    <property type="entry name" value="RsbRD_N"/>
    <property type="match status" value="1"/>
</dbReference>
<evidence type="ECO:0000256" key="2">
    <source>
        <dbReference type="ARBA" id="ARBA00004236"/>
    </source>
</evidence>
<dbReference type="Pfam" id="PF00512">
    <property type="entry name" value="HisKA"/>
    <property type="match status" value="1"/>
</dbReference>
<evidence type="ECO:0000256" key="9">
    <source>
        <dbReference type="ARBA" id="ARBA00022840"/>
    </source>
</evidence>
<dbReference type="PANTHER" id="PTHR43711:SF1">
    <property type="entry name" value="HISTIDINE KINASE 1"/>
    <property type="match status" value="1"/>
</dbReference>
<sequence>MMNPINSAFMETISQAFASKIDEILNQWKTKVRLDTKIENSKNLSEPALINLIPQVLEAMTTALNESEEDDFEIVAQASLEHGINRFEHGYDAAEISREYRLLRQVVFSILKDDLLELPKTESYRAFRVIDAVIDQASAYCFHQFVEERTQKLENLQRQITNNNEELTRLLSLSQESFSQLAHELKTPLNSIMAYSQLLLRQQQAKTEEDSITIERIERVLRASRQLLQLVNNSLELSQVDAGKTQLKLMKIDLNSVIAATVETIEPLAQAKELSIIISNDRAPEQVITDLSRFQQILINLLSNAVRYTETGSITVICESLPDDKWLLGIRDTGIGIAPENMERIFQPFSRVAQRVSKQAEGSTGLGLTIVSQLVELLKGEIEVISQIGEGSEFMIIFPREIKPNNR</sequence>